<dbReference type="InterPro" id="IPR001841">
    <property type="entry name" value="Znf_RING"/>
</dbReference>
<keyword evidence="2 4" id="KW-0863">Zinc-finger</keyword>
<dbReference type="GO" id="GO:0008270">
    <property type="term" value="F:zinc ion binding"/>
    <property type="evidence" value="ECO:0007669"/>
    <property type="project" value="UniProtKB-KW"/>
</dbReference>
<dbReference type="PANTHER" id="PTHR45877">
    <property type="entry name" value="E3 UBIQUITIN-PROTEIN LIGASE SIAH2"/>
    <property type="match status" value="1"/>
</dbReference>
<keyword evidence="1" id="KW-0479">Metal-binding</keyword>
<dbReference type="Gene3D" id="3.30.40.10">
    <property type="entry name" value="Zinc/RING finger domain, C3HC4 (zinc finger)"/>
    <property type="match status" value="2"/>
</dbReference>
<sequence length="364" mass="41604">MEDLQCCPICFDIPEREIYQCIGGHTICHICVANLKHCPQCREPYGKKKIRNRILEQILDQQTFNCIHADEGCKEKLKRQDISKHAKICRCVKINVVCYIKNRIHSLIFSLLFRTKLLPLCKALGYRNCNFVLSQTNPKGIIKHMVEQHAAVSKASNGIRVWFTDFKSAIKSTTNVKWNPILLTVDTEWCKDSTFMVFGSFDASAKSACWTCLQLYGCSGNQKEIFEANVALLSREELEPIFKCTIPVYNLHGRASDNLMKNFPVQIPLFLFEKLCMDISNIAISVEVQPSNPISKLELAATDTVEVWTFSPDIRKPNKIISASTTNNRFIPTQVVMETVPFLMKFILSYLNVADSNRDFLFLR</sequence>
<dbReference type="InterPro" id="IPR013083">
    <property type="entry name" value="Znf_RING/FYVE/PHD"/>
</dbReference>
<dbReference type="GO" id="GO:0061630">
    <property type="term" value="F:ubiquitin protein ligase activity"/>
    <property type="evidence" value="ECO:0007669"/>
    <property type="project" value="TreeGrafter"/>
</dbReference>
<dbReference type="STRING" id="48709.A0A1D2MI20"/>
<feature type="non-terminal residue" evidence="6">
    <location>
        <position position="364"/>
    </location>
</feature>
<keyword evidence="7" id="KW-1185">Reference proteome</keyword>
<comment type="caution">
    <text evidence="6">The sequence shown here is derived from an EMBL/GenBank/DDBJ whole genome shotgun (WGS) entry which is preliminary data.</text>
</comment>
<dbReference type="InterPro" id="IPR049548">
    <property type="entry name" value="Sina-like_RING"/>
</dbReference>
<accession>A0A1D2MI20</accession>
<dbReference type="SUPFAM" id="SSF49599">
    <property type="entry name" value="TRAF domain-like"/>
    <property type="match status" value="1"/>
</dbReference>
<dbReference type="AlphaFoldDB" id="A0A1D2MI20"/>
<keyword evidence="3" id="KW-0862">Zinc</keyword>
<dbReference type="GO" id="GO:0043161">
    <property type="term" value="P:proteasome-mediated ubiquitin-dependent protein catabolic process"/>
    <property type="evidence" value="ECO:0007669"/>
    <property type="project" value="TreeGrafter"/>
</dbReference>
<dbReference type="PANTHER" id="PTHR45877:SF2">
    <property type="entry name" value="E3 UBIQUITIN-PROTEIN LIGASE SINA-RELATED"/>
    <property type="match status" value="1"/>
</dbReference>
<evidence type="ECO:0000256" key="3">
    <source>
        <dbReference type="ARBA" id="ARBA00022833"/>
    </source>
</evidence>
<organism evidence="6 7">
    <name type="scientific">Orchesella cincta</name>
    <name type="common">Springtail</name>
    <name type="synonym">Podura cincta</name>
    <dbReference type="NCBI Taxonomy" id="48709"/>
    <lineage>
        <taxon>Eukaryota</taxon>
        <taxon>Metazoa</taxon>
        <taxon>Ecdysozoa</taxon>
        <taxon>Arthropoda</taxon>
        <taxon>Hexapoda</taxon>
        <taxon>Collembola</taxon>
        <taxon>Entomobryomorpha</taxon>
        <taxon>Entomobryoidea</taxon>
        <taxon>Orchesellidae</taxon>
        <taxon>Orchesellinae</taxon>
        <taxon>Orchesella</taxon>
    </lineage>
</organism>
<evidence type="ECO:0000313" key="6">
    <source>
        <dbReference type="EMBL" id="ODM92657.1"/>
    </source>
</evidence>
<evidence type="ECO:0000256" key="1">
    <source>
        <dbReference type="ARBA" id="ARBA00022723"/>
    </source>
</evidence>
<dbReference type="EMBL" id="LJIJ01001178">
    <property type="protein sequence ID" value="ODM92657.1"/>
    <property type="molecule type" value="Genomic_DNA"/>
</dbReference>
<dbReference type="SUPFAM" id="SSF57850">
    <property type="entry name" value="RING/U-box"/>
    <property type="match status" value="1"/>
</dbReference>
<reference evidence="6 7" key="1">
    <citation type="journal article" date="2016" name="Genome Biol. Evol.">
        <title>Gene Family Evolution Reflects Adaptation to Soil Environmental Stressors in the Genome of the Collembolan Orchesella cincta.</title>
        <authorList>
            <person name="Faddeeva-Vakhrusheva A."/>
            <person name="Derks M.F."/>
            <person name="Anvar S.Y."/>
            <person name="Agamennone V."/>
            <person name="Suring W."/>
            <person name="Smit S."/>
            <person name="van Straalen N.M."/>
            <person name="Roelofs D."/>
        </authorList>
    </citation>
    <scope>NUCLEOTIDE SEQUENCE [LARGE SCALE GENOMIC DNA]</scope>
    <source>
        <tissue evidence="6">Mixed pool</tissue>
    </source>
</reference>
<dbReference type="GO" id="GO:0005737">
    <property type="term" value="C:cytoplasm"/>
    <property type="evidence" value="ECO:0007669"/>
    <property type="project" value="TreeGrafter"/>
</dbReference>
<gene>
    <name evidence="6" type="ORF">Ocin01_14019</name>
</gene>
<feature type="domain" description="RING-type" evidence="5">
    <location>
        <begin position="7"/>
        <end position="42"/>
    </location>
</feature>
<evidence type="ECO:0000313" key="7">
    <source>
        <dbReference type="Proteomes" id="UP000094527"/>
    </source>
</evidence>
<dbReference type="PROSITE" id="PS50089">
    <property type="entry name" value="ZF_RING_2"/>
    <property type="match status" value="1"/>
</dbReference>
<protein>
    <submittedName>
        <fullName evidence="6">E3 ubiquitin-protein ligase Siah1</fullName>
    </submittedName>
</protein>
<evidence type="ECO:0000259" key="5">
    <source>
        <dbReference type="PROSITE" id="PS50089"/>
    </source>
</evidence>
<evidence type="ECO:0000256" key="2">
    <source>
        <dbReference type="ARBA" id="ARBA00022771"/>
    </source>
</evidence>
<dbReference type="InterPro" id="IPR004162">
    <property type="entry name" value="SINA-like_animal"/>
</dbReference>
<dbReference type="Proteomes" id="UP000094527">
    <property type="component" value="Unassembled WGS sequence"/>
</dbReference>
<dbReference type="Pfam" id="PF21362">
    <property type="entry name" value="Sina_RING"/>
    <property type="match status" value="1"/>
</dbReference>
<name>A0A1D2MI20_ORCCI</name>
<evidence type="ECO:0000256" key="4">
    <source>
        <dbReference type="PROSITE-ProRule" id="PRU00175"/>
    </source>
</evidence>
<dbReference type="GO" id="GO:0031624">
    <property type="term" value="F:ubiquitin conjugating enzyme binding"/>
    <property type="evidence" value="ECO:0007669"/>
    <property type="project" value="TreeGrafter"/>
</dbReference>
<dbReference type="OrthoDB" id="941555at2759"/>
<proteinExistence type="predicted"/>